<evidence type="ECO:0000256" key="1">
    <source>
        <dbReference type="SAM" id="MobiDB-lite"/>
    </source>
</evidence>
<feature type="compositionally biased region" description="Basic and acidic residues" evidence="1">
    <location>
        <begin position="47"/>
        <end position="56"/>
    </location>
</feature>
<evidence type="ECO:0000313" key="3">
    <source>
        <dbReference type="Proteomes" id="UP000627984"/>
    </source>
</evidence>
<gene>
    <name evidence="2" type="ORF">GCM10010126_45040</name>
</gene>
<dbReference type="AlphaFoldDB" id="A0AA37F5Z8"/>
<feature type="region of interest" description="Disordered" evidence="1">
    <location>
        <begin position="1"/>
        <end position="123"/>
    </location>
</feature>
<comment type="caution">
    <text evidence="2">The sequence shown here is derived from an EMBL/GenBank/DDBJ whole genome shotgun (WGS) entry which is preliminary data.</text>
</comment>
<evidence type="ECO:0000313" key="2">
    <source>
        <dbReference type="EMBL" id="GGK80718.1"/>
    </source>
</evidence>
<protein>
    <submittedName>
        <fullName evidence="2">Uncharacterized protein</fullName>
    </submittedName>
</protein>
<organism evidence="2 3">
    <name type="scientific">Planomonospora parontospora</name>
    <dbReference type="NCBI Taxonomy" id="58119"/>
    <lineage>
        <taxon>Bacteria</taxon>
        <taxon>Bacillati</taxon>
        <taxon>Actinomycetota</taxon>
        <taxon>Actinomycetes</taxon>
        <taxon>Streptosporangiales</taxon>
        <taxon>Streptosporangiaceae</taxon>
        <taxon>Planomonospora</taxon>
    </lineage>
</organism>
<dbReference type="EMBL" id="BMQD01000014">
    <property type="protein sequence ID" value="GGK80718.1"/>
    <property type="molecule type" value="Genomic_DNA"/>
</dbReference>
<proteinExistence type="predicted"/>
<reference evidence="2" key="1">
    <citation type="journal article" date="2014" name="Int. J. Syst. Evol. Microbiol.">
        <title>Complete genome sequence of Corynebacterium casei LMG S-19264T (=DSM 44701T), isolated from a smear-ripened cheese.</title>
        <authorList>
            <consortium name="US DOE Joint Genome Institute (JGI-PGF)"/>
            <person name="Walter F."/>
            <person name="Albersmeier A."/>
            <person name="Kalinowski J."/>
            <person name="Ruckert C."/>
        </authorList>
    </citation>
    <scope>NUCLEOTIDE SEQUENCE</scope>
    <source>
        <strain evidence="2">JCM 3093</strain>
    </source>
</reference>
<reference evidence="2" key="2">
    <citation type="submission" date="2022-09" db="EMBL/GenBank/DDBJ databases">
        <authorList>
            <person name="Sun Q."/>
            <person name="Ohkuma M."/>
        </authorList>
    </citation>
    <scope>NUCLEOTIDE SEQUENCE</scope>
    <source>
        <strain evidence="2">JCM 3093</strain>
    </source>
</reference>
<accession>A0AA37F5Z8</accession>
<sequence>MPFNRVRQEEQGPEAVHQDQHGGEEAGEHPARLRPAQPSGEEACPEAEQHVRRGAEGEDGTVMDVPAQPAGDQVAVSGVRQDHSVDGRITVSRGRGKRLPDLHVTQAGGRNHRPQQGGGPEHP</sequence>
<dbReference type="Proteomes" id="UP000627984">
    <property type="component" value="Unassembled WGS sequence"/>
</dbReference>
<name>A0AA37F5Z8_9ACTN</name>
<feature type="compositionally biased region" description="Basic and acidic residues" evidence="1">
    <location>
        <begin position="1"/>
        <end position="31"/>
    </location>
</feature>